<name>A0A2V5IE01_ASPV1</name>
<sequence>MILGRIPDRFARQSLRPPKKSARRWMYMPYKGLDLRRPTASAVPASAGLTVIFQSSLNLAGLSICKYLFRVVLHSTYVM</sequence>
<organism evidence="1 2">
    <name type="scientific">Aspergillus violaceofuscus (strain CBS 115571)</name>
    <dbReference type="NCBI Taxonomy" id="1450538"/>
    <lineage>
        <taxon>Eukaryota</taxon>
        <taxon>Fungi</taxon>
        <taxon>Dikarya</taxon>
        <taxon>Ascomycota</taxon>
        <taxon>Pezizomycotina</taxon>
        <taxon>Eurotiomycetes</taxon>
        <taxon>Eurotiomycetidae</taxon>
        <taxon>Eurotiales</taxon>
        <taxon>Aspergillaceae</taxon>
        <taxon>Aspergillus</taxon>
    </lineage>
</organism>
<proteinExistence type="predicted"/>
<dbReference type="Proteomes" id="UP000249829">
    <property type="component" value="Unassembled WGS sequence"/>
</dbReference>
<dbReference type="EMBL" id="KZ825150">
    <property type="protein sequence ID" value="PYI17876.1"/>
    <property type="molecule type" value="Genomic_DNA"/>
</dbReference>
<reference evidence="1 2" key="1">
    <citation type="submission" date="2018-02" db="EMBL/GenBank/DDBJ databases">
        <title>The genomes of Aspergillus section Nigri reveals drivers in fungal speciation.</title>
        <authorList>
            <consortium name="DOE Joint Genome Institute"/>
            <person name="Vesth T.C."/>
            <person name="Nybo J."/>
            <person name="Theobald S."/>
            <person name="Brandl J."/>
            <person name="Frisvad J.C."/>
            <person name="Nielsen K.F."/>
            <person name="Lyhne E.K."/>
            <person name="Kogle M.E."/>
            <person name="Kuo A."/>
            <person name="Riley R."/>
            <person name="Clum A."/>
            <person name="Nolan M."/>
            <person name="Lipzen A."/>
            <person name="Salamov A."/>
            <person name="Henrissat B."/>
            <person name="Wiebenga A."/>
            <person name="De vries R.P."/>
            <person name="Grigoriev I.V."/>
            <person name="Mortensen U.H."/>
            <person name="Andersen M.R."/>
            <person name="Baker S.E."/>
        </authorList>
    </citation>
    <scope>NUCLEOTIDE SEQUENCE [LARGE SCALE GENOMIC DNA]</scope>
    <source>
        <strain evidence="1 2">CBS 115571</strain>
    </source>
</reference>
<gene>
    <name evidence="1" type="ORF">BO99DRAFT_184328</name>
</gene>
<protein>
    <submittedName>
        <fullName evidence="1">Uncharacterized protein</fullName>
    </submittedName>
</protein>
<dbReference type="AlphaFoldDB" id="A0A2V5IE01"/>
<evidence type="ECO:0000313" key="2">
    <source>
        <dbReference type="Proteomes" id="UP000249829"/>
    </source>
</evidence>
<accession>A0A2V5IE01</accession>
<evidence type="ECO:0000313" key="1">
    <source>
        <dbReference type="EMBL" id="PYI17876.1"/>
    </source>
</evidence>
<keyword evidence="2" id="KW-1185">Reference proteome</keyword>